<dbReference type="Proteomes" id="UP000494165">
    <property type="component" value="Unassembled WGS sequence"/>
</dbReference>
<feature type="region of interest" description="Disordered" evidence="1">
    <location>
        <begin position="1"/>
        <end position="30"/>
    </location>
</feature>
<evidence type="ECO:0000313" key="2">
    <source>
        <dbReference type="EMBL" id="CAB3377285.1"/>
    </source>
</evidence>
<reference evidence="2 3" key="1">
    <citation type="submission" date="2020-04" db="EMBL/GenBank/DDBJ databases">
        <authorList>
            <person name="Alioto T."/>
            <person name="Alioto T."/>
            <person name="Gomez Garrido J."/>
        </authorList>
    </citation>
    <scope>NUCLEOTIDE SEQUENCE [LARGE SCALE GENOMIC DNA]</scope>
</reference>
<comment type="caution">
    <text evidence="2">The sequence shown here is derived from an EMBL/GenBank/DDBJ whole genome shotgun (WGS) entry which is preliminary data.</text>
</comment>
<dbReference type="EMBL" id="CADEPI010000142">
    <property type="protein sequence ID" value="CAB3377285.1"/>
    <property type="molecule type" value="Genomic_DNA"/>
</dbReference>
<organism evidence="2 3">
    <name type="scientific">Cloeon dipterum</name>
    <dbReference type="NCBI Taxonomy" id="197152"/>
    <lineage>
        <taxon>Eukaryota</taxon>
        <taxon>Metazoa</taxon>
        <taxon>Ecdysozoa</taxon>
        <taxon>Arthropoda</taxon>
        <taxon>Hexapoda</taxon>
        <taxon>Insecta</taxon>
        <taxon>Pterygota</taxon>
        <taxon>Palaeoptera</taxon>
        <taxon>Ephemeroptera</taxon>
        <taxon>Pisciforma</taxon>
        <taxon>Baetidae</taxon>
        <taxon>Cloeon</taxon>
    </lineage>
</organism>
<protein>
    <submittedName>
        <fullName evidence="2">Uncharacterized protein</fullName>
    </submittedName>
</protein>
<evidence type="ECO:0000256" key="1">
    <source>
        <dbReference type="SAM" id="MobiDB-lite"/>
    </source>
</evidence>
<name>A0A8S1DAM5_9INSE</name>
<dbReference type="AlphaFoldDB" id="A0A8S1DAM5"/>
<accession>A0A8S1DAM5</accession>
<proteinExistence type="predicted"/>
<feature type="region of interest" description="Disordered" evidence="1">
    <location>
        <begin position="60"/>
        <end position="104"/>
    </location>
</feature>
<sequence>MTKQTYTRHRTDSKTPAFLEISGRRHGSLKDAAEEERFAPNTDNLEFRQQKKTVIASEVQTEKNSYQVPTGQEVAHCGSSRNKPTRKIQKRPGGDGQQSAGGDA</sequence>
<keyword evidence="3" id="KW-1185">Reference proteome</keyword>
<gene>
    <name evidence="2" type="ORF">CLODIP_2_CD07143</name>
</gene>
<feature type="compositionally biased region" description="Polar residues" evidence="1">
    <location>
        <begin position="60"/>
        <end position="70"/>
    </location>
</feature>
<evidence type="ECO:0000313" key="3">
    <source>
        <dbReference type="Proteomes" id="UP000494165"/>
    </source>
</evidence>